<accession>A0A381WU81</accession>
<keyword evidence="3 6" id="KW-0812">Transmembrane</keyword>
<dbReference type="AlphaFoldDB" id="A0A381WU81"/>
<organism evidence="7">
    <name type="scientific">marine metagenome</name>
    <dbReference type="NCBI Taxonomy" id="408172"/>
    <lineage>
        <taxon>unclassified sequences</taxon>
        <taxon>metagenomes</taxon>
        <taxon>ecological metagenomes</taxon>
    </lineage>
</organism>
<keyword evidence="2" id="KW-1003">Cell membrane</keyword>
<evidence type="ECO:0000256" key="1">
    <source>
        <dbReference type="ARBA" id="ARBA00004651"/>
    </source>
</evidence>
<dbReference type="PANTHER" id="PTHR40277">
    <property type="entry name" value="BLL5419 PROTEIN"/>
    <property type="match status" value="1"/>
</dbReference>
<protein>
    <recommendedName>
        <fullName evidence="8">Flippase-like domain-containing protein</fullName>
    </recommendedName>
</protein>
<evidence type="ECO:0000256" key="2">
    <source>
        <dbReference type="ARBA" id="ARBA00022475"/>
    </source>
</evidence>
<dbReference type="PANTHER" id="PTHR40277:SF1">
    <property type="entry name" value="BLL5419 PROTEIN"/>
    <property type="match status" value="1"/>
</dbReference>
<evidence type="ECO:0000256" key="3">
    <source>
        <dbReference type="ARBA" id="ARBA00022692"/>
    </source>
</evidence>
<evidence type="ECO:0000256" key="6">
    <source>
        <dbReference type="SAM" id="Phobius"/>
    </source>
</evidence>
<evidence type="ECO:0000313" key="7">
    <source>
        <dbReference type="EMBL" id="SVA56065.1"/>
    </source>
</evidence>
<feature type="transmembrane region" description="Helical" evidence="6">
    <location>
        <begin position="113"/>
        <end position="130"/>
    </location>
</feature>
<feature type="transmembrane region" description="Helical" evidence="6">
    <location>
        <begin position="197"/>
        <end position="217"/>
    </location>
</feature>
<evidence type="ECO:0000256" key="4">
    <source>
        <dbReference type="ARBA" id="ARBA00022989"/>
    </source>
</evidence>
<dbReference type="EMBL" id="UINC01012897">
    <property type="protein sequence ID" value="SVA56065.1"/>
    <property type="molecule type" value="Genomic_DNA"/>
</dbReference>
<dbReference type="NCBIfam" id="TIGR00374">
    <property type="entry name" value="flippase-like domain"/>
    <property type="match status" value="1"/>
</dbReference>
<dbReference type="GO" id="GO:0005886">
    <property type="term" value="C:plasma membrane"/>
    <property type="evidence" value="ECO:0007669"/>
    <property type="project" value="UniProtKB-SubCell"/>
</dbReference>
<proteinExistence type="predicted"/>
<name>A0A381WU81_9ZZZZ</name>
<dbReference type="Pfam" id="PF03706">
    <property type="entry name" value="LPG_synthase_TM"/>
    <property type="match status" value="1"/>
</dbReference>
<dbReference type="InterPro" id="IPR022791">
    <property type="entry name" value="L-PG_synthase/AglD"/>
</dbReference>
<feature type="transmembrane region" description="Helical" evidence="6">
    <location>
        <begin position="273"/>
        <end position="297"/>
    </location>
</feature>
<evidence type="ECO:0008006" key="8">
    <source>
        <dbReference type="Google" id="ProtNLM"/>
    </source>
</evidence>
<feature type="transmembrane region" description="Helical" evidence="6">
    <location>
        <begin position="229"/>
        <end position="253"/>
    </location>
</feature>
<feature type="non-terminal residue" evidence="7">
    <location>
        <position position="1"/>
    </location>
</feature>
<reference evidence="7" key="1">
    <citation type="submission" date="2018-05" db="EMBL/GenBank/DDBJ databases">
        <authorList>
            <person name="Lanie J.A."/>
            <person name="Ng W.-L."/>
            <person name="Kazmierczak K.M."/>
            <person name="Andrzejewski T.M."/>
            <person name="Davidsen T.M."/>
            <person name="Wayne K.J."/>
            <person name="Tettelin H."/>
            <person name="Glass J.I."/>
            <person name="Rusch D."/>
            <person name="Podicherti R."/>
            <person name="Tsui H.-C.T."/>
            <person name="Winkler M.E."/>
        </authorList>
    </citation>
    <scope>NUCLEOTIDE SEQUENCE</scope>
</reference>
<keyword evidence="5 6" id="KW-0472">Membrane</keyword>
<comment type="subcellular location">
    <subcellularLocation>
        <location evidence="1">Cell membrane</location>
        <topology evidence="1">Multi-pass membrane protein</topology>
    </subcellularLocation>
</comment>
<feature type="transmembrane region" description="Helical" evidence="6">
    <location>
        <begin position="142"/>
        <end position="160"/>
    </location>
</feature>
<feature type="transmembrane region" description="Helical" evidence="6">
    <location>
        <begin position="70"/>
        <end position="93"/>
    </location>
</feature>
<feature type="transmembrane region" description="Helical" evidence="6">
    <location>
        <begin position="31"/>
        <end position="49"/>
    </location>
</feature>
<gene>
    <name evidence="7" type="ORF">METZ01_LOCUS108919</name>
</gene>
<keyword evidence="4 6" id="KW-1133">Transmembrane helix</keyword>
<sequence length="303" mass="33421">VVVSVGLLTLLLRQFDWAAFLAIAGRMSAGFYLGSLLAVAFGQLLYAYRWQVILGTMNIHLPYRSVLRQYLIGLFFSNLMPTTIGGDAARVYYLGRRKGYVQIGASVFMDRCLGFLSLTVLGTCLAWVIGSRAPVFVLNRDLLTALCGVFLAIYLASRFIPVDRLRLRFPGRPSLFRWTEHAAHFLAQIRGVASHPLAIGVAFAVVFTHVSLLAIIYQRYLMLNQASPPLLAIATVVVSVAIFTNIPISINGVGLREQLHYLMFAGLGVSKEVAVGISVLIFSHFLLLSVTGYVVWLHGRTKI</sequence>
<evidence type="ECO:0000256" key="5">
    <source>
        <dbReference type="ARBA" id="ARBA00023136"/>
    </source>
</evidence>